<proteinExistence type="predicted"/>
<name>A0ABN9V9E8_9DINO</name>
<dbReference type="EMBL" id="CAUYUJ010016706">
    <property type="protein sequence ID" value="CAK0868020.1"/>
    <property type="molecule type" value="Genomic_DNA"/>
</dbReference>
<comment type="caution">
    <text evidence="2">The sequence shown here is derived from an EMBL/GenBank/DDBJ whole genome shotgun (WGS) entry which is preliminary data.</text>
</comment>
<feature type="region of interest" description="Disordered" evidence="1">
    <location>
        <begin position="154"/>
        <end position="257"/>
    </location>
</feature>
<organism evidence="2 3">
    <name type="scientific">Prorocentrum cordatum</name>
    <dbReference type="NCBI Taxonomy" id="2364126"/>
    <lineage>
        <taxon>Eukaryota</taxon>
        <taxon>Sar</taxon>
        <taxon>Alveolata</taxon>
        <taxon>Dinophyceae</taxon>
        <taxon>Prorocentrales</taxon>
        <taxon>Prorocentraceae</taxon>
        <taxon>Prorocentrum</taxon>
    </lineage>
</organism>
<evidence type="ECO:0000313" key="2">
    <source>
        <dbReference type="EMBL" id="CAK0868020.1"/>
    </source>
</evidence>
<evidence type="ECO:0000256" key="1">
    <source>
        <dbReference type="SAM" id="MobiDB-lite"/>
    </source>
</evidence>
<accession>A0ABN9V9E8</accession>
<feature type="compositionally biased region" description="Polar residues" evidence="1">
    <location>
        <begin position="90"/>
        <end position="103"/>
    </location>
</feature>
<sequence>MPTRRRKWAARQCVACSSTGILVLMPDRTAKTVRPRSRPHVLSAMRREWAKPIATQCIRPLRRMECPPRTVEHARAYDYTWERALQQTVRRSGQPMHTGTRTPCRTPGAVSPAPCLRPGRTTKISAVRGARRGSEAHGRDSSCCRWGRGARLGGADHAAARASSTRRLPRPGEARSGRPAGPLTSPYVASRLQGCGCGRGRRGHEKRRGGGGGTEAVARHVLTRAQALATRNNKRDTAGEAGNVPRKSSRTGLVPRP</sequence>
<evidence type="ECO:0000313" key="3">
    <source>
        <dbReference type="Proteomes" id="UP001189429"/>
    </source>
</evidence>
<gene>
    <name evidence="2" type="ORF">PCOR1329_LOCUS54814</name>
</gene>
<feature type="region of interest" description="Disordered" evidence="1">
    <location>
        <begin position="90"/>
        <end position="120"/>
    </location>
</feature>
<dbReference type="Proteomes" id="UP001189429">
    <property type="component" value="Unassembled WGS sequence"/>
</dbReference>
<feature type="compositionally biased region" description="Basic residues" evidence="1">
    <location>
        <begin position="199"/>
        <end position="209"/>
    </location>
</feature>
<reference evidence="2" key="1">
    <citation type="submission" date="2023-10" db="EMBL/GenBank/DDBJ databases">
        <authorList>
            <person name="Chen Y."/>
            <person name="Shah S."/>
            <person name="Dougan E. K."/>
            <person name="Thang M."/>
            <person name="Chan C."/>
        </authorList>
    </citation>
    <scope>NUCLEOTIDE SEQUENCE [LARGE SCALE GENOMIC DNA]</scope>
</reference>
<protein>
    <submittedName>
        <fullName evidence="2">Uncharacterized protein</fullName>
    </submittedName>
</protein>
<keyword evidence="3" id="KW-1185">Reference proteome</keyword>